<dbReference type="PROSITE" id="PS00028">
    <property type="entry name" value="ZINC_FINGER_C2H2_1"/>
    <property type="match status" value="1"/>
</dbReference>
<dbReference type="FunFam" id="3.30.160.60:FF:001249">
    <property type="entry name" value="CTCF"/>
    <property type="match status" value="1"/>
</dbReference>
<dbReference type="Gene3D" id="3.30.160.60">
    <property type="entry name" value="Classic Zinc Finger"/>
    <property type="match status" value="2"/>
</dbReference>
<dbReference type="GO" id="GO:0008270">
    <property type="term" value="F:zinc ion binding"/>
    <property type="evidence" value="ECO:0007669"/>
    <property type="project" value="UniProtKB-KW"/>
</dbReference>
<evidence type="ECO:0000313" key="11">
    <source>
        <dbReference type="Proteomes" id="UP001381693"/>
    </source>
</evidence>
<keyword evidence="11" id="KW-1185">Reference proteome</keyword>
<evidence type="ECO:0000313" key="10">
    <source>
        <dbReference type="EMBL" id="KAK7084855.1"/>
    </source>
</evidence>
<dbReference type="AlphaFoldDB" id="A0AAN8XHY7"/>
<dbReference type="InterPro" id="IPR036236">
    <property type="entry name" value="Znf_C2H2_sf"/>
</dbReference>
<evidence type="ECO:0000256" key="7">
    <source>
        <dbReference type="ARBA" id="ARBA00023242"/>
    </source>
</evidence>
<keyword evidence="7" id="KW-0539">Nucleus</keyword>
<accession>A0AAN8XHY7</accession>
<evidence type="ECO:0000256" key="2">
    <source>
        <dbReference type="ARBA" id="ARBA00022723"/>
    </source>
</evidence>
<dbReference type="PANTHER" id="PTHR24392">
    <property type="entry name" value="ZINC FINGER PROTEIN"/>
    <property type="match status" value="1"/>
</dbReference>
<proteinExistence type="predicted"/>
<keyword evidence="2" id="KW-0479">Metal-binding</keyword>
<dbReference type="PROSITE" id="PS50157">
    <property type="entry name" value="ZINC_FINGER_C2H2_2"/>
    <property type="match status" value="2"/>
</dbReference>
<evidence type="ECO:0000256" key="3">
    <source>
        <dbReference type="ARBA" id="ARBA00022737"/>
    </source>
</evidence>
<dbReference type="GO" id="GO:0005634">
    <property type="term" value="C:nucleus"/>
    <property type="evidence" value="ECO:0007669"/>
    <property type="project" value="UniProtKB-SubCell"/>
</dbReference>
<reference evidence="10 11" key="1">
    <citation type="submission" date="2023-11" db="EMBL/GenBank/DDBJ databases">
        <title>Halocaridina rubra genome assembly.</title>
        <authorList>
            <person name="Smith C."/>
        </authorList>
    </citation>
    <scope>NUCLEOTIDE SEQUENCE [LARGE SCALE GENOMIC DNA]</scope>
    <source>
        <strain evidence="10">EP-1</strain>
        <tissue evidence="10">Whole</tissue>
    </source>
</reference>
<dbReference type="SMART" id="SM00355">
    <property type="entry name" value="ZnF_C2H2"/>
    <property type="match status" value="3"/>
</dbReference>
<dbReference type="InterPro" id="IPR013087">
    <property type="entry name" value="Znf_C2H2_type"/>
</dbReference>
<evidence type="ECO:0000259" key="9">
    <source>
        <dbReference type="PROSITE" id="PS50157"/>
    </source>
</evidence>
<keyword evidence="5" id="KW-0862">Zinc</keyword>
<keyword evidence="3" id="KW-0677">Repeat</keyword>
<keyword evidence="4 8" id="KW-0863">Zinc-finger</keyword>
<comment type="caution">
    <text evidence="10">The sequence shown here is derived from an EMBL/GenBank/DDBJ whole genome shotgun (WGS) entry which is preliminary data.</text>
</comment>
<feature type="non-terminal residue" evidence="10">
    <location>
        <position position="1"/>
    </location>
</feature>
<keyword evidence="6" id="KW-0238">DNA-binding</keyword>
<evidence type="ECO:0000256" key="8">
    <source>
        <dbReference type="PROSITE-ProRule" id="PRU00042"/>
    </source>
</evidence>
<evidence type="ECO:0000256" key="1">
    <source>
        <dbReference type="ARBA" id="ARBA00004123"/>
    </source>
</evidence>
<organism evidence="10 11">
    <name type="scientific">Halocaridina rubra</name>
    <name type="common">Hawaiian red shrimp</name>
    <dbReference type="NCBI Taxonomy" id="373956"/>
    <lineage>
        <taxon>Eukaryota</taxon>
        <taxon>Metazoa</taxon>
        <taxon>Ecdysozoa</taxon>
        <taxon>Arthropoda</taxon>
        <taxon>Crustacea</taxon>
        <taxon>Multicrustacea</taxon>
        <taxon>Malacostraca</taxon>
        <taxon>Eumalacostraca</taxon>
        <taxon>Eucarida</taxon>
        <taxon>Decapoda</taxon>
        <taxon>Pleocyemata</taxon>
        <taxon>Caridea</taxon>
        <taxon>Atyoidea</taxon>
        <taxon>Atyidae</taxon>
        <taxon>Halocaridina</taxon>
    </lineage>
</organism>
<feature type="domain" description="C2H2-type" evidence="9">
    <location>
        <begin position="33"/>
        <end position="60"/>
    </location>
</feature>
<dbReference type="Proteomes" id="UP001381693">
    <property type="component" value="Unassembled WGS sequence"/>
</dbReference>
<dbReference type="SUPFAM" id="SSF57667">
    <property type="entry name" value="beta-beta-alpha zinc fingers"/>
    <property type="match status" value="1"/>
</dbReference>
<gene>
    <name evidence="10" type="ORF">SK128_001320</name>
</gene>
<name>A0AAN8XHY7_HALRR</name>
<protein>
    <recommendedName>
        <fullName evidence="9">C2H2-type domain-containing protein</fullName>
    </recommendedName>
</protein>
<evidence type="ECO:0000256" key="6">
    <source>
        <dbReference type="ARBA" id="ARBA00023125"/>
    </source>
</evidence>
<dbReference type="GO" id="GO:0003677">
    <property type="term" value="F:DNA binding"/>
    <property type="evidence" value="ECO:0007669"/>
    <property type="project" value="UniProtKB-KW"/>
</dbReference>
<sequence length="112" mass="12874">VGLVTEVLESTLGGRAYRQETLRGTPQHRNKLYKCSYCEYMTYFSTNFKNHLRRHTGEKPFKCTECSYSAITKQRISKHLLTHVLVCPVCSHSVKGRSDLNQHIAANHQYGN</sequence>
<dbReference type="EMBL" id="JAXCGZ010001963">
    <property type="protein sequence ID" value="KAK7084855.1"/>
    <property type="molecule type" value="Genomic_DNA"/>
</dbReference>
<feature type="domain" description="C2H2-type" evidence="9">
    <location>
        <begin position="61"/>
        <end position="88"/>
    </location>
</feature>
<evidence type="ECO:0000256" key="5">
    <source>
        <dbReference type="ARBA" id="ARBA00022833"/>
    </source>
</evidence>
<comment type="subcellular location">
    <subcellularLocation>
        <location evidence="1">Nucleus</location>
    </subcellularLocation>
</comment>
<dbReference type="PANTHER" id="PTHR24392:SF56">
    <property type="entry name" value="ZINC FINGER PROTEIN 510"/>
    <property type="match status" value="1"/>
</dbReference>
<evidence type="ECO:0000256" key="4">
    <source>
        <dbReference type="ARBA" id="ARBA00022771"/>
    </source>
</evidence>